<evidence type="ECO:0000256" key="1">
    <source>
        <dbReference type="ARBA" id="ARBA00004123"/>
    </source>
</evidence>
<dbReference type="Pfam" id="PF18806">
    <property type="entry name" value="Importin_rep_3"/>
    <property type="match status" value="1"/>
</dbReference>
<reference evidence="9 10" key="1">
    <citation type="submission" date="2019-01" db="EMBL/GenBank/DDBJ databases">
        <title>Draft genome sequence of Psathyrella aberdarensis IHI B618.</title>
        <authorList>
            <person name="Buettner E."/>
            <person name="Kellner H."/>
        </authorList>
    </citation>
    <scope>NUCLEOTIDE SEQUENCE [LARGE SCALE GENOMIC DNA]</scope>
    <source>
        <strain evidence="9 10">IHI B618</strain>
    </source>
</reference>
<dbReference type="Proteomes" id="UP000290288">
    <property type="component" value="Unassembled WGS sequence"/>
</dbReference>
<sequence length="1033" mass="113240">MADFSFLPTLSTSDVERAAQLIQLGYGPSTSTTTPDDLKRLQQELFDMQRRPEAWGLVIPLLSHEDQNVQFFGAHTAQVKVARDWDTFPQDHAEQLRDLLVQLTAHSVAIGRGTFILRKLFVALSSLAIKLVPGRPTRWPDWILACVKAFSEKGGSADRIHQFLVIVAEEVSGTDLLGPNKLQMHQSLKDAVPMVVQAITSSITQPRGVVPVSQIQAALQCLQAWMSIFPASDLTPFITILIALLDPSEDNETVFVAASEALQEIMSKSSLSDGAATKSLTEPLLLWVDAIGSKVVASTLQKSDVDEISHSLCKLFAALGDHSALYLAANISSQAPVFGEKTKGYLVQTFLRLIMSYTGLQGYYGIDEEESELTLAFWYLFQEALWSADYFEQEDDTDGSVPPPSKDPVQVEMAKAVYIELVQILRRKVAFPPPPTGWTKDQVEKFNVYRRDVGDTLINAFYVIRDDMLSYYINDIAQQLNTEPQSWQNIEASLHCIMSIQEAVDLEKAPQLARMFSQDVLGRLPTTGHNRLRRTALSVIGAYSTWFTTYTKTAGTADSTLLLNVLNYVVTALTDQALCLQAAVALRNLCDTNRKALAPHIAAFGQLHDGLERIPDSEKSKVLQSIASVIQAVPPSEMASPVEAIVSPVVQKLVSALQTASTVPDEARAMVILQLEILSGISKGLTRTTEGLYTEDDDDPETQAEVAKIKNVREDPRMQRLRDDIFASIRRIVDIWSVDAEISHALSDLFKSITSLPSDITLISLPAGPLLELICVAAQKQLTATWLSLSAILIAQLNPPSYSLYVRTTPLKDAELVVANVLPVLLQCGLNALAVPGAMEANPDIVQEFFSCMDRVAQDFTKAFYALPPGLLDALMQCAISSLSLQERYSLVAASNFMSNLIHRSSLTPELNNHKMALLASHGRSITRAILRGFAGVAPRSVVPNLIEMLGTLMNRSSGVDGGPNIVAQWMQEILFSDDFVPSKAGPDTKEKFIKAVMASRSLKKTREAAQQFALVARGLEGSSFGYASVVAM</sequence>
<dbReference type="Pfam" id="PF18773">
    <property type="entry name" value="Importin_rep"/>
    <property type="match status" value="1"/>
</dbReference>
<accession>A0A4Q2DRN9</accession>
<dbReference type="GO" id="GO:0005737">
    <property type="term" value="C:cytoplasm"/>
    <property type="evidence" value="ECO:0007669"/>
    <property type="project" value="TreeGrafter"/>
</dbReference>
<gene>
    <name evidence="9" type="ORF">EST38_g3575</name>
</gene>
<dbReference type="InterPro" id="IPR040709">
    <property type="entry name" value="Importin_rep_1"/>
</dbReference>
<feature type="domain" description="Exportin-1/Importin-beta-like" evidence="8">
    <location>
        <begin position="115"/>
        <end position="258"/>
    </location>
</feature>
<name>A0A4Q2DRN9_9AGAR</name>
<dbReference type="EMBL" id="SDEE01000077">
    <property type="protein sequence ID" value="RXW22266.1"/>
    <property type="molecule type" value="Genomic_DNA"/>
</dbReference>
<keyword evidence="4" id="KW-0813">Transport</keyword>
<dbReference type="InterPro" id="IPR016024">
    <property type="entry name" value="ARM-type_fold"/>
</dbReference>
<evidence type="ECO:0000256" key="2">
    <source>
        <dbReference type="ARBA" id="ARBA00007991"/>
    </source>
</evidence>
<dbReference type="Pfam" id="PF24140">
    <property type="entry name" value="TPR_TNPO3_IPO13_3rd"/>
    <property type="match status" value="1"/>
</dbReference>
<dbReference type="InterPro" id="IPR013598">
    <property type="entry name" value="Exportin-1/Importin-b-like"/>
</dbReference>
<keyword evidence="7" id="KW-0539">Nucleus</keyword>
<evidence type="ECO:0000256" key="5">
    <source>
        <dbReference type="ARBA" id="ARBA00022737"/>
    </source>
</evidence>
<evidence type="ECO:0000256" key="6">
    <source>
        <dbReference type="ARBA" id="ARBA00022927"/>
    </source>
</evidence>
<dbReference type="InterPro" id="IPR011989">
    <property type="entry name" value="ARM-like"/>
</dbReference>
<dbReference type="SUPFAM" id="SSF48371">
    <property type="entry name" value="ARM repeat"/>
    <property type="match status" value="1"/>
</dbReference>
<dbReference type="PANTHER" id="PTHR12363">
    <property type="entry name" value="TRANSPORTIN 3 AND IMPORTIN 13"/>
    <property type="match status" value="1"/>
</dbReference>
<organism evidence="9 10">
    <name type="scientific">Candolleomyces aberdarensis</name>
    <dbReference type="NCBI Taxonomy" id="2316362"/>
    <lineage>
        <taxon>Eukaryota</taxon>
        <taxon>Fungi</taxon>
        <taxon>Dikarya</taxon>
        <taxon>Basidiomycota</taxon>
        <taxon>Agaricomycotina</taxon>
        <taxon>Agaricomycetes</taxon>
        <taxon>Agaricomycetidae</taxon>
        <taxon>Agaricales</taxon>
        <taxon>Agaricineae</taxon>
        <taxon>Psathyrellaceae</taxon>
        <taxon>Candolleomyces</taxon>
    </lineage>
</organism>
<dbReference type="InterPro" id="IPR040520">
    <property type="entry name" value="Importin_rep_3"/>
</dbReference>
<comment type="caution">
    <text evidence="9">The sequence shown here is derived from an EMBL/GenBank/DDBJ whole genome shotgun (WGS) entry which is preliminary data.</text>
</comment>
<evidence type="ECO:0000313" key="9">
    <source>
        <dbReference type="EMBL" id="RXW22266.1"/>
    </source>
</evidence>
<dbReference type="GO" id="GO:0006606">
    <property type="term" value="P:protein import into nucleus"/>
    <property type="evidence" value="ECO:0007669"/>
    <property type="project" value="TreeGrafter"/>
</dbReference>
<keyword evidence="5" id="KW-0677">Repeat</keyword>
<evidence type="ECO:0000256" key="7">
    <source>
        <dbReference type="ARBA" id="ARBA00023242"/>
    </source>
</evidence>
<proteinExistence type="inferred from homology"/>
<dbReference type="InterPro" id="IPR051345">
    <property type="entry name" value="Importin_beta-like_NTR"/>
</dbReference>
<dbReference type="STRING" id="2316362.A0A4Q2DRN9"/>
<dbReference type="Gene3D" id="1.25.10.10">
    <property type="entry name" value="Leucine-rich Repeat Variant"/>
    <property type="match status" value="1"/>
</dbReference>
<evidence type="ECO:0000256" key="3">
    <source>
        <dbReference type="ARBA" id="ARBA00016020"/>
    </source>
</evidence>
<dbReference type="PANTHER" id="PTHR12363:SF33">
    <property type="entry name" value="IMPORTIN-13"/>
    <property type="match status" value="1"/>
</dbReference>
<protein>
    <recommendedName>
        <fullName evidence="3">Importin-13</fullName>
    </recommendedName>
</protein>
<dbReference type="OrthoDB" id="2016913at2759"/>
<evidence type="ECO:0000313" key="10">
    <source>
        <dbReference type="Proteomes" id="UP000290288"/>
    </source>
</evidence>
<dbReference type="InterPro" id="IPR057942">
    <property type="entry name" value="TPR_TNPO3_IPO13_3rd"/>
</dbReference>
<dbReference type="GO" id="GO:0005634">
    <property type="term" value="C:nucleus"/>
    <property type="evidence" value="ECO:0007669"/>
    <property type="project" value="UniProtKB-SubCell"/>
</dbReference>
<keyword evidence="6" id="KW-0653">Protein transport</keyword>
<keyword evidence="10" id="KW-1185">Reference proteome</keyword>
<evidence type="ECO:0000259" key="8">
    <source>
        <dbReference type="Pfam" id="PF08389"/>
    </source>
</evidence>
<comment type="similarity">
    <text evidence="2">Belongs to the importin beta family.</text>
</comment>
<dbReference type="Pfam" id="PF08389">
    <property type="entry name" value="Xpo1"/>
    <property type="match status" value="1"/>
</dbReference>
<evidence type="ECO:0000256" key="4">
    <source>
        <dbReference type="ARBA" id="ARBA00022448"/>
    </source>
</evidence>
<comment type="subcellular location">
    <subcellularLocation>
        <location evidence="1">Nucleus</location>
    </subcellularLocation>
</comment>
<dbReference type="AlphaFoldDB" id="A0A4Q2DRN9"/>